<reference evidence="2" key="1">
    <citation type="journal article" date="2018" name="Nat. Microbiol.">
        <title>Leveraging single-cell genomics to expand the fungal tree of life.</title>
        <authorList>
            <person name="Ahrendt S.R."/>
            <person name="Quandt C.A."/>
            <person name="Ciobanu D."/>
            <person name="Clum A."/>
            <person name="Salamov A."/>
            <person name="Andreopoulos B."/>
            <person name="Cheng J.F."/>
            <person name="Woyke T."/>
            <person name="Pelin A."/>
            <person name="Henrissat B."/>
            <person name="Reynolds N.K."/>
            <person name="Benny G.L."/>
            <person name="Smith M.E."/>
            <person name="James T.Y."/>
            <person name="Grigoriev I.V."/>
        </authorList>
    </citation>
    <scope>NUCLEOTIDE SEQUENCE [LARGE SCALE GENOMIC DNA]</scope>
    <source>
        <strain evidence="2">CSF55</strain>
    </source>
</reference>
<protein>
    <recommendedName>
        <fullName evidence="3">Reverse transcriptase domain-containing protein</fullName>
    </recommendedName>
</protein>
<feature type="non-terminal residue" evidence="1">
    <location>
        <position position="101"/>
    </location>
</feature>
<dbReference type="PANTHER" id="PTHR31635:SF196">
    <property type="entry name" value="REVERSE TRANSCRIPTASE DOMAIN-CONTAINING PROTEIN-RELATED"/>
    <property type="match status" value="1"/>
</dbReference>
<dbReference type="AlphaFoldDB" id="A0A4P9YC64"/>
<evidence type="ECO:0000313" key="1">
    <source>
        <dbReference type="EMBL" id="RKP16442.1"/>
    </source>
</evidence>
<dbReference type="EMBL" id="ML006545">
    <property type="protein sequence ID" value="RKP16442.1"/>
    <property type="molecule type" value="Genomic_DNA"/>
</dbReference>
<dbReference type="PANTHER" id="PTHR31635">
    <property type="entry name" value="REVERSE TRANSCRIPTASE DOMAIN-CONTAINING PROTEIN-RELATED"/>
    <property type="match status" value="1"/>
</dbReference>
<dbReference type="Proteomes" id="UP000281549">
    <property type="component" value="Unassembled WGS sequence"/>
</dbReference>
<organism evidence="1 2">
    <name type="scientific">Rozella allomycis (strain CSF55)</name>
    <dbReference type="NCBI Taxonomy" id="988480"/>
    <lineage>
        <taxon>Eukaryota</taxon>
        <taxon>Fungi</taxon>
        <taxon>Fungi incertae sedis</taxon>
        <taxon>Cryptomycota</taxon>
        <taxon>Cryptomycota incertae sedis</taxon>
        <taxon>Rozella</taxon>
    </lineage>
</organism>
<evidence type="ECO:0008006" key="3">
    <source>
        <dbReference type="Google" id="ProtNLM"/>
    </source>
</evidence>
<proteinExistence type="predicted"/>
<evidence type="ECO:0000313" key="2">
    <source>
        <dbReference type="Proteomes" id="UP000281549"/>
    </source>
</evidence>
<name>A0A4P9YC64_ROZAC</name>
<sequence length="101" mass="11891">EQNLMGSVTFEEMDSMIRSLNDDSSPGYDGLTYAIYKVIWKLYPRILIDLFNEILVKNEKPKSFNECIFSLVHKKNEKSNLENWRPISLINCDKRLFSKLI</sequence>
<accession>A0A4P9YC64</accession>
<gene>
    <name evidence="1" type="ORF">ROZALSC1DRAFT_1550</name>
</gene>
<feature type="non-terminal residue" evidence="1">
    <location>
        <position position="1"/>
    </location>
</feature>